<reference evidence="1 2" key="1">
    <citation type="submission" date="2020-09" db="EMBL/GenBank/DDBJ databases">
        <authorList>
            <person name="Courtine D."/>
        </authorList>
    </citation>
    <scope>NUCLEOTIDE SEQUENCE [LARGE SCALE GENOMIC DNA]</scope>
    <source>
        <strain evidence="1 2">IRI35c</strain>
    </source>
</reference>
<dbReference type="Proteomes" id="UP000516304">
    <property type="component" value="Chromosome TIRI35C"/>
</dbReference>
<keyword evidence="2" id="KW-1185">Reference proteome</keyword>
<accession>A0A7G2D9W2</accession>
<organism evidence="1 2">
    <name type="scientific">Thermococcus camini</name>
    <dbReference type="NCBI Taxonomy" id="2016373"/>
    <lineage>
        <taxon>Archaea</taxon>
        <taxon>Methanobacteriati</taxon>
        <taxon>Methanobacteriota</taxon>
        <taxon>Thermococci</taxon>
        <taxon>Thermococcales</taxon>
        <taxon>Thermococcaceae</taxon>
        <taxon>Thermococcus</taxon>
    </lineage>
</organism>
<gene>
    <name evidence="1" type="ORF">TIRI35C_0622</name>
</gene>
<name>A0A7G2D9W2_9EURY</name>
<dbReference type="EMBL" id="LR881183">
    <property type="protein sequence ID" value="CAD5243776.1"/>
    <property type="molecule type" value="Genomic_DNA"/>
</dbReference>
<evidence type="ECO:0000313" key="2">
    <source>
        <dbReference type="Proteomes" id="UP000516304"/>
    </source>
</evidence>
<dbReference type="KEGG" id="tcq:TIRI35C_0622"/>
<evidence type="ECO:0000313" key="1">
    <source>
        <dbReference type="EMBL" id="CAD5243776.1"/>
    </source>
</evidence>
<sequence length="49" mass="5540">MPFGDVSQLRPMFKAKNVSVGASKNVPLCRYFMAARVKRPDNEKPLEES</sequence>
<protein>
    <submittedName>
        <fullName evidence="1">Uncharacterized protein</fullName>
    </submittedName>
</protein>
<proteinExistence type="predicted"/>
<dbReference type="AlphaFoldDB" id="A0A7G2D9W2"/>